<dbReference type="EMBL" id="MU004184">
    <property type="protein sequence ID" value="KAF2499149.1"/>
    <property type="molecule type" value="Genomic_DNA"/>
</dbReference>
<sequence length="144" mass="16237">MRYFKSVLLALVFTPLPLANAEQCHRVGLKNFVSKDKVIAALGNVCVQLLYGTKIAPLNDNKPVDIMTTQQACRTFKGHKDKLYMFTIEPVITKGVEHKKILPQDCIDMMTSLLDCPKGAWERLNGDFQFRHVPFLAELTSIAN</sequence>
<protein>
    <recommendedName>
        <fullName evidence="4">Secreted protein</fullName>
    </recommendedName>
</protein>
<evidence type="ECO:0000313" key="2">
    <source>
        <dbReference type="EMBL" id="KAF2499149.1"/>
    </source>
</evidence>
<reference evidence="2" key="1">
    <citation type="journal article" date="2020" name="Stud. Mycol.">
        <title>101 Dothideomycetes genomes: a test case for predicting lifestyles and emergence of pathogens.</title>
        <authorList>
            <person name="Haridas S."/>
            <person name="Albert R."/>
            <person name="Binder M."/>
            <person name="Bloem J."/>
            <person name="Labutti K."/>
            <person name="Salamov A."/>
            <person name="Andreopoulos B."/>
            <person name="Baker S."/>
            <person name="Barry K."/>
            <person name="Bills G."/>
            <person name="Bluhm B."/>
            <person name="Cannon C."/>
            <person name="Castanera R."/>
            <person name="Culley D."/>
            <person name="Daum C."/>
            <person name="Ezra D."/>
            <person name="Gonzalez J."/>
            <person name="Henrissat B."/>
            <person name="Kuo A."/>
            <person name="Liang C."/>
            <person name="Lipzen A."/>
            <person name="Lutzoni F."/>
            <person name="Magnuson J."/>
            <person name="Mondo S."/>
            <person name="Nolan M."/>
            <person name="Ohm R."/>
            <person name="Pangilinan J."/>
            <person name="Park H.-J."/>
            <person name="Ramirez L."/>
            <person name="Alfaro M."/>
            <person name="Sun H."/>
            <person name="Tritt A."/>
            <person name="Yoshinaga Y."/>
            <person name="Zwiers L.-H."/>
            <person name="Turgeon B."/>
            <person name="Goodwin S."/>
            <person name="Spatafora J."/>
            <person name="Crous P."/>
            <person name="Grigoriev I."/>
        </authorList>
    </citation>
    <scope>NUCLEOTIDE SEQUENCE</scope>
    <source>
        <strain evidence="2">CBS 269.34</strain>
    </source>
</reference>
<evidence type="ECO:0008006" key="4">
    <source>
        <dbReference type="Google" id="ProtNLM"/>
    </source>
</evidence>
<organism evidence="2 3">
    <name type="scientific">Lophium mytilinum</name>
    <dbReference type="NCBI Taxonomy" id="390894"/>
    <lineage>
        <taxon>Eukaryota</taxon>
        <taxon>Fungi</taxon>
        <taxon>Dikarya</taxon>
        <taxon>Ascomycota</taxon>
        <taxon>Pezizomycotina</taxon>
        <taxon>Dothideomycetes</taxon>
        <taxon>Pleosporomycetidae</taxon>
        <taxon>Mytilinidiales</taxon>
        <taxon>Mytilinidiaceae</taxon>
        <taxon>Lophium</taxon>
    </lineage>
</organism>
<accession>A0A6A6R3M1</accession>
<evidence type="ECO:0000313" key="3">
    <source>
        <dbReference type="Proteomes" id="UP000799750"/>
    </source>
</evidence>
<feature type="chain" id="PRO_5025461709" description="Secreted protein" evidence="1">
    <location>
        <begin position="22"/>
        <end position="144"/>
    </location>
</feature>
<keyword evidence="3" id="KW-1185">Reference proteome</keyword>
<evidence type="ECO:0000256" key="1">
    <source>
        <dbReference type="SAM" id="SignalP"/>
    </source>
</evidence>
<keyword evidence="1" id="KW-0732">Signal</keyword>
<name>A0A6A6R3M1_9PEZI</name>
<proteinExistence type="predicted"/>
<dbReference type="AlphaFoldDB" id="A0A6A6R3M1"/>
<dbReference type="Proteomes" id="UP000799750">
    <property type="component" value="Unassembled WGS sequence"/>
</dbReference>
<gene>
    <name evidence="2" type="ORF">BU16DRAFT_535543</name>
</gene>
<feature type="signal peptide" evidence="1">
    <location>
        <begin position="1"/>
        <end position="21"/>
    </location>
</feature>